<feature type="repeat" description="Pumilio" evidence="7">
    <location>
        <begin position="861"/>
        <end position="896"/>
    </location>
</feature>
<dbReference type="InterPro" id="IPR033133">
    <property type="entry name" value="PUM-HD"/>
</dbReference>
<evidence type="ECO:0000256" key="5">
    <source>
        <dbReference type="ARBA" id="ARBA00022884"/>
    </source>
</evidence>
<keyword evidence="2" id="KW-0963">Cytoplasm</keyword>
<evidence type="ECO:0000256" key="6">
    <source>
        <dbReference type="ARBA" id="ARBA00055193"/>
    </source>
</evidence>
<evidence type="ECO:0000256" key="7">
    <source>
        <dbReference type="PROSITE-ProRule" id="PRU00317"/>
    </source>
</evidence>
<dbReference type="GO" id="GO:0005737">
    <property type="term" value="C:cytoplasm"/>
    <property type="evidence" value="ECO:0007669"/>
    <property type="project" value="UniProtKB-SubCell"/>
</dbReference>
<comment type="subcellular location">
    <subcellularLocation>
        <location evidence="1">Cytoplasm</location>
    </subcellularLocation>
</comment>
<evidence type="ECO:0000256" key="8">
    <source>
        <dbReference type="SAM" id="MobiDB-lite"/>
    </source>
</evidence>
<dbReference type="GO" id="GO:0003729">
    <property type="term" value="F:mRNA binding"/>
    <property type="evidence" value="ECO:0007669"/>
    <property type="project" value="UniProtKB-ARBA"/>
</dbReference>
<dbReference type="AlphaFoldDB" id="A0A833V372"/>
<comment type="caution">
    <text evidence="10">The sequence shown here is derived from an EMBL/GenBank/DDBJ whole genome shotgun (WGS) entry which is preliminary data.</text>
</comment>
<evidence type="ECO:0000313" key="10">
    <source>
        <dbReference type="EMBL" id="KAF3321987.1"/>
    </source>
</evidence>
<evidence type="ECO:0000256" key="3">
    <source>
        <dbReference type="ARBA" id="ARBA00022737"/>
    </source>
</evidence>
<feature type="repeat" description="Pumilio" evidence="7">
    <location>
        <begin position="715"/>
        <end position="751"/>
    </location>
</feature>
<sequence>MITESPLTMMSEMGIEGFNEDDLLDDDLDLYLREQRLRQEVSDQERERELNMYRSGSAPPTIEGSLSAVGNILPELLASNNGNNGFLSEEELRADPAYLSYYYSHVNLNPRLPPPVLSKEDWRSTQRLKTGGGSGYGGIGDRRKQNREGDEFLAGESLFSQQPGFGLREESEGDLRLTSGASEWVDQGGDGLIGLSLGRQKSFADVLQDNMGRRTPSSDHPSRTPSRNALIDGQEALMPSGGAHLETLTGAKLGPPSQSQTFASVVGSSLSRSSTPDPQLVARAPSPGLPPVGVRMGPTDKKVNSVHSSFNSSSKMLESDDILAALSNMNISTGAVDQVQGEMNNRQVLNNLNSLNLNLHLDMPSSQVHAKPHSFLQKNESDYLGVPSVHAKPTKSNSFRNSNKSTSNFADLRNSYHNSPPASSNVSPGGSPSQYQSVDALNTAFLGYGLGGYSLNPSVPSNMMNLLGTNNLANNVNSNVFSPQSPTLSDIQNFSRVGNAAALSDPLYLQYLKAAQYMGQGSYAELNGVQKAYLESLLQSQKQYGMQLMGKNIGLNAGYNYGSPSYGTGISYPVSPLASPIASAAPGSPLRIGERSVRFPFGLRNLSGSVWPSDLTGGVNGNFPSSLLEEFKSNKTRCFELAEIAGHVVEFSADQYGSRFIQQKLETATIEEKDMVYEEIMPHALSLMTDVFGNYVVQKFFEHGSAAQRRELGDQLFGHVLALSLQMYGCRVIQKAIEVVDLDQKIKMVAELDGNVMRCVRDQNGNHVIQKCIECVPQENIDFIVSTFYDQVVSLSMHPYGCRVIQRVLEHCDDPTTQKIVMDEILQSVCLLAQDQYGNYVVQQHVLEHGKPDERSLIIQKLAGQIVQMSQQKFASNVVEKCLSFGGPAERQYLINEMLGTTDENEPLQAMMKDQFANYVVQKVLETCNDEQRELILSRIKVHLNALKKYTYGKHIVARVEKLVAAGERRLGQQAAPYPS</sequence>
<dbReference type="PANTHER" id="PTHR12537:SF187">
    <property type="entry name" value="OS04G0276200 PROTEIN"/>
    <property type="match status" value="1"/>
</dbReference>
<dbReference type="SUPFAM" id="SSF48371">
    <property type="entry name" value="ARM repeat"/>
    <property type="match status" value="1"/>
</dbReference>
<feature type="region of interest" description="Disordered" evidence="8">
    <location>
        <begin position="245"/>
        <end position="292"/>
    </location>
</feature>
<keyword evidence="5" id="KW-0694">RNA-binding</keyword>
<dbReference type="CDD" id="cd07920">
    <property type="entry name" value="Pumilio"/>
    <property type="match status" value="1"/>
</dbReference>
<dbReference type="GO" id="GO:0006417">
    <property type="term" value="P:regulation of translation"/>
    <property type="evidence" value="ECO:0007669"/>
    <property type="project" value="UniProtKB-KW"/>
</dbReference>
<protein>
    <submittedName>
        <fullName evidence="10">Pumilio 2-like protein</fullName>
    </submittedName>
</protein>
<evidence type="ECO:0000256" key="1">
    <source>
        <dbReference type="ARBA" id="ARBA00004496"/>
    </source>
</evidence>
<dbReference type="Pfam" id="PF07990">
    <property type="entry name" value="NABP"/>
    <property type="match status" value="1"/>
</dbReference>
<dbReference type="Pfam" id="PF00806">
    <property type="entry name" value="PUF"/>
    <property type="match status" value="8"/>
</dbReference>
<feature type="compositionally biased region" description="Low complexity" evidence="8">
    <location>
        <begin position="264"/>
        <end position="274"/>
    </location>
</feature>
<dbReference type="FunFam" id="1.25.10.10:FF:000004">
    <property type="entry name" value="Pumilio homolog 1 isoform 2"/>
    <property type="match status" value="1"/>
</dbReference>
<feature type="domain" description="PUM-HD" evidence="9">
    <location>
        <begin position="623"/>
        <end position="964"/>
    </location>
</feature>
<dbReference type="Proteomes" id="UP000623129">
    <property type="component" value="Unassembled WGS sequence"/>
</dbReference>
<feature type="repeat" description="Pumilio" evidence="7">
    <location>
        <begin position="897"/>
        <end position="938"/>
    </location>
</feature>
<dbReference type="InterPro" id="IPR012940">
    <property type="entry name" value="NABP"/>
</dbReference>
<dbReference type="SMART" id="SM00025">
    <property type="entry name" value="Pumilio"/>
    <property type="match status" value="8"/>
</dbReference>
<evidence type="ECO:0000256" key="2">
    <source>
        <dbReference type="ARBA" id="ARBA00022490"/>
    </source>
</evidence>
<feature type="compositionally biased region" description="Polar residues" evidence="8">
    <location>
        <begin position="394"/>
        <end position="434"/>
    </location>
</feature>
<proteinExistence type="predicted"/>
<dbReference type="InterPro" id="IPR011989">
    <property type="entry name" value="ARM-like"/>
</dbReference>
<feature type="repeat" description="Pumilio" evidence="7">
    <location>
        <begin position="824"/>
        <end position="860"/>
    </location>
</feature>
<feature type="region of interest" description="Disordered" evidence="8">
    <location>
        <begin position="386"/>
        <end position="434"/>
    </location>
</feature>
<feature type="repeat" description="Pumilio" evidence="7">
    <location>
        <begin position="679"/>
        <end position="714"/>
    </location>
</feature>
<keyword evidence="4" id="KW-0810">Translation regulation</keyword>
<dbReference type="InterPro" id="IPR001313">
    <property type="entry name" value="Pumilio_RNA-bd_rpt"/>
</dbReference>
<dbReference type="EMBL" id="SWLB01000026">
    <property type="protein sequence ID" value="KAF3321987.1"/>
    <property type="molecule type" value="Genomic_DNA"/>
</dbReference>
<accession>A0A833V372</accession>
<feature type="repeat" description="Pumilio" evidence="7">
    <location>
        <begin position="643"/>
        <end position="678"/>
    </location>
</feature>
<organism evidence="10 11">
    <name type="scientific">Carex littledalei</name>
    <dbReference type="NCBI Taxonomy" id="544730"/>
    <lineage>
        <taxon>Eukaryota</taxon>
        <taxon>Viridiplantae</taxon>
        <taxon>Streptophyta</taxon>
        <taxon>Embryophyta</taxon>
        <taxon>Tracheophyta</taxon>
        <taxon>Spermatophyta</taxon>
        <taxon>Magnoliopsida</taxon>
        <taxon>Liliopsida</taxon>
        <taxon>Poales</taxon>
        <taxon>Cyperaceae</taxon>
        <taxon>Cyperoideae</taxon>
        <taxon>Cariceae</taxon>
        <taxon>Carex</taxon>
        <taxon>Carex subgen. Euthyceras</taxon>
    </lineage>
</organism>
<comment type="function">
    <text evidence="6">Sequence-specific RNA-binding protein that regulates translation and mRNA stability by binding the 3'-UTR of target mRNAs. Binds the APUM-binding elements (APBEs) in the 3'-UTR mRNA sequence of CLV1, PNH, WUS and FAS2.</text>
</comment>
<dbReference type="PROSITE" id="PS50303">
    <property type="entry name" value="PUM_HD"/>
    <property type="match status" value="1"/>
</dbReference>
<dbReference type="PANTHER" id="PTHR12537">
    <property type="entry name" value="RNA BINDING PROTEIN PUMILIO-RELATED"/>
    <property type="match status" value="1"/>
</dbReference>
<feature type="repeat" description="Pumilio" evidence="7">
    <location>
        <begin position="787"/>
        <end position="822"/>
    </location>
</feature>
<keyword evidence="11" id="KW-1185">Reference proteome</keyword>
<evidence type="ECO:0000256" key="4">
    <source>
        <dbReference type="ARBA" id="ARBA00022845"/>
    </source>
</evidence>
<evidence type="ECO:0000259" key="9">
    <source>
        <dbReference type="PROSITE" id="PS50303"/>
    </source>
</evidence>
<keyword evidence="3" id="KW-0677">Repeat</keyword>
<dbReference type="InterPro" id="IPR016024">
    <property type="entry name" value="ARM-type_fold"/>
</dbReference>
<reference evidence="10" key="1">
    <citation type="submission" date="2020-01" db="EMBL/GenBank/DDBJ databases">
        <title>Genome sequence of Kobresia littledalei, the first chromosome-level genome in the family Cyperaceae.</title>
        <authorList>
            <person name="Qu G."/>
        </authorList>
    </citation>
    <scope>NUCLEOTIDE SEQUENCE</scope>
    <source>
        <strain evidence="10">C.B.Clarke</strain>
        <tissue evidence="10">Leaf</tissue>
    </source>
</reference>
<dbReference type="Gene3D" id="1.25.10.10">
    <property type="entry name" value="Leucine-rich Repeat Variant"/>
    <property type="match status" value="1"/>
</dbReference>
<dbReference type="PROSITE" id="PS50302">
    <property type="entry name" value="PUM"/>
    <property type="match status" value="7"/>
</dbReference>
<gene>
    <name evidence="10" type="ORF">FCM35_KLT14203</name>
</gene>
<dbReference type="InterPro" id="IPR033712">
    <property type="entry name" value="Pumilio_RNA-bd"/>
</dbReference>
<evidence type="ECO:0000313" key="11">
    <source>
        <dbReference type="Proteomes" id="UP000623129"/>
    </source>
</evidence>
<dbReference type="OrthoDB" id="668540at2759"/>
<name>A0A833V372_9POAL</name>